<gene>
    <name evidence="1" type="ORF">KPSA1_05699</name>
</gene>
<evidence type="ECO:0000313" key="1">
    <source>
        <dbReference type="EMBL" id="GBH12235.1"/>
    </source>
</evidence>
<reference evidence="1 2" key="1">
    <citation type="submission" date="2018-04" db="EMBL/GenBank/DDBJ databases">
        <title>Draft genome sequence of Pseudomonas syringae pv. actinidiae biovar 1 strains isolated from kiwifruit in Kagawa prefecture.</title>
        <authorList>
            <person name="Tabuchi M."/>
            <person name="Saito M."/>
            <person name="Fujiwara S."/>
            <person name="Sasa N."/>
            <person name="Akimitsu K."/>
            <person name="Gomi K."/>
            <person name="Konishi-Sugita S."/>
            <person name="Hamano K."/>
            <person name="Kataoka I."/>
        </authorList>
    </citation>
    <scope>NUCLEOTIDE SEQUENCE [LARGE SCALE GENOMIC DNA]</scope>
    <source>
        <strain evidence="1 2">MAFF212206</strain>
    </source>
</reference>
<sequence>MPLLQGSAATAASSNGIMTLQGAAGWVKNCFGIETPFYDRALSIAYCESRITGR</sequence>
<comment type="caution">
    <text evidence="1">The sequence shown here is derived from an EMBL/GenBank/DDBJ whole genome shotgun (WGS) entry which is preliminary data.</text>
</comment>
<protein>
    <submittedName>
        <fullName evidence="1">Phosphomannomutase</fullName>
    </submittedName>
</protein>
<dbReference type="Proteomes" id="UP000247480">
    <property type="component" value="Unassembled WGS sequence"/>
</dbReference>
<organism evidence="1 2">
    <name type="scientific">Pseudomonas syringae pv. actinidiae</name>
    <dbReference type="NCBI Taxonomy" id="103796"/>
    <lineage>
        <taxon>Bacteria</taxon>
        <taxon>Pseudomonadati</taxon>
        <taxon>Pseudomonadota</taxon>
        <taxon>Gammaproteobacteria</taxon>
        <taxon>Pseudomonadales</taxon>
        <taxon>Pseudomonadaceae</taxon>
        <taxon>Pseudomonas</taxon>
        <taxon>Pseudomonas syringae</taxon>
    </lineage>
</organism>
<evidence type="ECO:0000313" key="2">
    <source>
        <dbReference type="Proteomes" id="UP000247480"/>
    </source>
</evidence>
<name>A0A2V0QPS1_PSESF</name>
<proteinExistence type="predicted"/>
<accession>A0A2V0QPS1</accession>
<dbReference type="EMBL" id="BGJZ01000299">
    <property type="protein sequence ID" value="GBH12235.1"/>
    <property type="molecule type" value="Genomic_DNA"/>
</dbReference>
<dbReference type="AlphaFoldDB" id="A0A2V0QPS1"/>